<dbReference type="KEGG" id="vg:22284194"/>
<dbReference type="RefSeq" id="YP_009109712.1">
    <property type="nucleotide sequence ID" value="NC_025727.1"/>
</dbReference>
<dbReference type="OrthoDB" id="26985at10239"/>
<organism evidence="1 2">
    <name type="scientific">Torque teno mini virus ALH8</name>
    <dbReference type="NCBI Taxonomy" id="1535291"/>
    <lineage>
        <taxon>Viruses</taxon>
        <taxon>Monodnaviria</taxon>
        <taxon>Shotokuvirae</taxon>
        <taxon>Commensaviricota</taxon>
        <taxon>Cardeaviricetes</taxon>
        <taxon>Sanitavirales</taxon>
        <taxon>Anelloviridae</taxon>
        <taxon>Betatorquevirus</taxon>
        <taxon>Betatorquevirus homini16</taxon>
        <taxon>Torque teno mini virus 16</taxon>
    </lineage>
</organism>
<accession>A0A076V5S0</accession>
<gene>
    <name evidence="1" type="ORF">ALH8_gp1</name>
</gene>
<name>A0A076V5S0_9VIRU</name>
<protein>
    <submittedName>
        <fullName evidence="1">Uncharacterized protein</fullName>
    </submittedName>
</protein>
<evidence type="ECO:0000313" key="2">
    <source>
        <dbReference type="Proteomes" id="UP000140929"/>
    </source>
</evidence>
<reference evidence="1 2" key="1">
    <citation type="submission" date="2014-08" db="EMBL/GenBank/DDBJ databases">
        <title>Complete genome of two new Torque teno mini virus species in the human oral cavity.</title>
        <authorList>
            <person name="Parras-Molto M."/>
            <person name="Lopez-Bueno A."/>
        </authorList>
    </citation>
    <scope>NUCLEOTIDE SEQUENCE [LARGE SCALE GENOMIC DNA]</scope>
    <source>
        <strain evidence="1">TTMV-ALH8</strain>
    </source>
</reference>
<dbReference type="EMBL" id="KM259874">
    <property type="protein sequence ID" value="AIK19238.1"/>
    <property type="molecule type" value="Genomic_DNA"/>
</dbReference>
<proteinExistence type="predicted"/>
<dbReference type="Proteomes" id="UP000140929">
    <property type="component" value="Segment"/>
</dbReference>
<evidence type="ECO:0000313" key="1">
    <source>
        <dbReference type="EMBL" id="AIK19238.1"/>
    </source>
</evidence>
<sequence>MHKLTRAQQIKFTNCTVGIHDCLCDCDKPALHAATILLKQLGPELLQEEKDHLKRCLGTTTGPVEEDCGVTGEDLEKLFAEDTGEDQDG</sequence>
<dbReference type="GeneID" id="22284194"/>
<keyword evidence="2" id="KW-1185">Reference proteome</keyword>